<keyword evidence="7" id="KW-1185">Reference proteome</keyword>
<dbReference type="InterPro" id="IPR010982">
    <property type="entry name" value="Lambda_DNA-bd_dom_sf"/>
</dbReference>
<keyword evidence="2" id="KW-0238">DNA-binding</keyword>
<evidence type="ECO:0000259" key="5">
    <source>
        <dbReference type="PROSITE" id="PS50932"/>
    </source>
</evidence>
<reference evidence="6 7" key="1">
    <citation type="journal article" date="2017" name="Elife">
        <title>Extensive horizontal gene transfer in cheese-associated bacteria.</title>
        <authorList>
            <person name="Bonham K.S."/>
            <person name="Wolfe B.E."/>
            <person name="Dutton R.J."/>
        </authorList>
    </citation>
    <scope>NUCLEOTIDE SEQUENCE [LARGE SCALE GENOMIC DNA]</scope>
    <source>
        <strain evidence="6 7">341_9</strain>
    </source>
</reference>
<accession>A0A2A3YMX9</accession>
<dbReference type="Pfam" id="PF00356">
    <property type="entry name" value="LacI"/>
    <property type="match status" value="1"/>
</dbReference>
<keyword evidence="3" id="KW-0804">Transcription</keyword>
<dbReference type="InterPro" id="IPR046335">
    <property type="entry name" value="LacI/GalR-like_sensor"/>
</dbReference>
<dbReference type="PANTHER" id="PTHR30146:SF109">
    <property type="entry name" value="HTH-TYPE TRANSCRIPTIONAL REGULATOR GALS"/>
    <property type="match status" value="1"/>
</dbReference>
<dbReference type="PROSITE" id="PS00356">
    <property type="entry name" value="HTH_LACI_1"/>
    <property type="match status" value="1"/>
</dbReference>
<dbReference type="InterPro" id="IPR028082">
    <property type="entry name" value="Peripla_BP_I"/>
</dbReference>
<dbReference type="Gene3D" id="1.10.260.40">
    <property type="entry name" value="lambda repressor-like DNA-binding domains"/>
    <property type="match status" value="1"/>
</dbReference>
<proteinExistence type="predicted"/>
<protein>
    <recommendedName>
        <fullName evidence="5">HTH lacI-type domain-containing protein</fullName>
    </recommendedName>
</protein>
<dbReference type="GO" id="GO:0000976">
    <property type="term" value="F:transcription cis-regulatory region binding"/>
    <property type="evidence" value="ECO:0007669"/>
    <property type="project" value="TreeGrafter"/>
</dbReference>
<evidence type="ECO:0000256" key="3">
    <source>
        <dbReference type="ARBA" id="ARBA00023163"/>
    </source>
</evidence>
<dbReference type="CDD" id="cd01392">
    <property type="entry name" value="HTH_LacI"/>
    <property type="match status" value="1"/>
</dbReference>
<evidence type="ECO:0000313" key="7">
    <source>
        <dbReference type="Proteomes" id="UP000218598"/>
    </source>
</evidence>
<organism evidence="6 7">
    <name type="scientific">Brachybacterium alimentarium</name>
    <dbReference type="NCBI Taxonomy" id="47845"/>
    <lineage>
        <taxon>Bacteria</taxon>
        <taxon>Bacillati</taxon>
        <taxon>Actinomycetota</taxon>
        <taxon>Actinomycetes</taxon>
        <taxon>Micrococcales</taxon>
        <taxon>Dermabacteraceae</taxon>
        <taxon>Brachybacterium</taxon>
    </lineage>
</organism>
<gene>
    <name evidence="6" type="ORF">CIK66_01980</name>
</gene>
<dbReference type="Pfam" id="PF13377">
    <property type="entry name" value="Peripla_BP_3"/>
    <property type="match status" value="1"/>
</dbReference>
<evidence type="ECO:0000313" key="6">
    <source>
        <dbReference type="EMBL" id="PCC40569.1"/>
    </source>
</evidence>
<dbReference type="CDD" id="cd06267">
    <property type="entry name" value="PBP1_LacI_sugar_binding-like"/>
    <property type="match status" value="1"/>
</dbReference>
<dbReference type="EMBL" id="NRGR01000005">
    <property type="protein sequence ID" value="PCC40569.1"/>
    <property type="molecule type" value="Genomic_DNA"/>
</dbReference>
<dbReference type="SUPFAM" id="SSF53822">
    <property type="entry name" value="Periplasmic binding protein-like I"/>
    <property type="match status" value="1"/>
</dbReference>
<dbReference type="PROSITE" id="PS50932">
    <property type="entry name" value="HTH_LACI_2"/>
    <property type="match status" value="1"/>
</dbReference>
<feature type="region of interest" description="Disordered" evidence="4">
    <location>
        <begin position="1"/>
        <end position="20"/>
    </location>
</feature>
<feature type="domain" description="HTH lacI-type" evidence="5">
    <location>
        <begin position="13"/>
        <end position="67"/>
    </location>
</feature>
<dbReference type="Proteomes" id="UP000218598">
    <property type="component" value="Unassembled WGS sequence"/>
</dbReference>
<dbReference type="RefSeq" id="WP_096196360.1">
    <property type="nucleotide sequence ID" value="NZ_NRGR01000005.1"/>
</dbReference>
<evidence type="ECO:0000256" key="2">
    <source>
        <dbReference type="ARBA" id="ARBA00023125"/>
    </source>
</evidence>
<dbReference type="OrthoDB" id="4268837at2"/>
<keyword evidence="1" id="KW-0805">Transcription regulation</keyword>
<sequence length="355" mass="37288">MVPERSGGRTKRPTISEVARRAGVSTGTVSRYLNGGHWVSPESSKAISRAVRETGYVANSTARQLRTGRSGTVAFVVDESPARFFEDPNFEALVIEAGQALAARDQSMVLLLAGDEDSAKRAETFLLTSGVDGAVTASAQPEHHLFERIQAAGIPLVNVGSPAGLEERIAFVAADDREGARLMARHLVDQGARKIAVIAGPAHSPGGILRPDAFTGAVDKAAGEGAPARVVVVRHGDYTVASGKELASRMLAEHPGIDAFFAANDRMARGVIEAVRASGRSVPGDVLVGGFDDSAGADTEDPPLTTVRQDFRRIAKELVDALGKQIDGGVRTNVVVPVELMVRESTTPPGGADER</sequence>
<dbReference type="InterPro" id="IPR000843">
    <property type="entry name" value="HTH_LacI"/>
</dbReference>
<dbReference type="Gene3D" id="3.40.50.2300">
    <property type="match status" value="2"/>
</dbReference>
<comment type="caution">
    <text evidence="6">The sequence shown here is derived from an EMBL/GenBank/DDBJ whole genome shotgun (WGS) entry which is preliminary data.</text>
</comment>
<evidence type="ECO:0000256" key="1">
    <source>
        <dbReference type="ARBA" id="ARBA00023015"/>
    </source>
</evidence>
<evidence type="ECO:0000256" key="4">
    <source>
        <dbReference type="SAM" id="MobiDB-lite"/>
    </source>
</evidence>
<dbReference type="AlphaFoldDB" id="A0A2A3YMX9"/>
<dbReference type="PANTHER" id="PTHR30146">
    <property type="entry name" value="LACI-RELATED TRANSCRIPTIONAL REPRESSOR"/>
    <property type="match status" value="1"/>
</dbReference>
<name>A0A2A3YMX9_9MICO</name>
<dbReference type="SMART" id="SM00354">
    <property type="entry name" value="HTH_LACI"/>
    <property type="match status" value="1"/>
</dbReference>
<dbReference type="GO" id="GO:0003700">
    <property type="term" value="F:DNA-binding transcription factor activity"/>
    <property type="evidence" value="ECO:0007669"/>
    <property type="project" value="TreeGrafter"/>
</dbReference>
<dbReference type="SUPFAM" id="SSF47413">
    <property type="entry name" value="lambda repressor-like DNA-binding domains"/>
    <property type="match status" value="1"/>
</dbReference>